<comment type="similarity">
    <text evidence="1">Belongs to the GSP E family.</text>
</comment>
<proteinExistence type="inferred from homology"/>
<feature type="domain" description="Bacterial type II secretion system protein E" evidence="2">
    <location>
        <begin position="65"/>
        <end position="335"/>
    </location>
</feature>
<dbReference type="PANTHER" id="PTHR30486">
    <property type="entry name" value="TWITCHING MOTILITY PROTEIN PILT"/>
    <property type="match status" value="1"/>
</dbReference>
<evidence type="ECO:0000256" key="1">
    <source>
        <dbReference type="ARBA" id="ARBA00006611"/>
    </source>
</evidence>
<dbReference type="PANTHER" id="PTHR30486:SF6">
    <property type="entry name" value="TYPE IV PILUS RETRACTATION ATPASE PILT"/>
    <property type="match status" value="1"/>
</dbReference>
<dbReference type="InterPro" id="IPR027417">
    <property type="entry name" value="P-loop_NTPase"/>
</dbReference>
<sequence length="396" mass="43212">MSSMTLQQRGEKIRAIVADKNFDPIVDSARLRRVIDESFQMVPAASAEERAAQTTALLADIGGYGALQRLLDDPQIEEIYVNSPSKVFVARGGVSELTSIILGADEVKDLVERMLHHSGRRLDLSAPFVDAMLPGGERLHVVIPPVAGRDWALNVRKHLHQEFSLSKLVQLGSLPAGAARMLTTFMEAGFSAVVSGATQAGKTTFLRALAGAIPPRERVITCEEVFELNIRNRDSVAMQTRSANIEGRGEVTLRDLVRESLRMRPDRIVIGEVRGAEAFDMLLALNAGIPGLSTVHANSASEALSKLCLLPLLAGENVTSSFVVPTVARSIDLIIQVSRDSNGRRHVEEIRYVSGRSEGAYIESDCLWRWDGTKLVPTGRAVEDPRLARVSMRESA</sequence>
<evidence type="ECO:0000313" key="3">
    <source>
        <dbReference type="EMBL" id="MDT3767312.1"/>
    </source>
</evidence>
<dbReference type="SUPFAM" id="SSF52540">
    <property type="entry name" value="P-loop containing nucleoside triphosphate hydrolases"/>
    <property type="match status" value="1"/>
</dbReference>
<dbReference type="Gene3D" id="3.30.450.380">
    <property type="match status" value="1"/>
</dbReference>
<dbReference type="Pfam" id="PF00437">
    <property type="entry name" value="T2SSE"/>
    <property type="match status" value="1"/>
</dbReference>
<dbReference type="InterPro" id="IPR001482">
    <property type="entry name" value="T2SS/T4SS_dom"/>
</dbReference>
<comment type="caution">
    <text evidence="3">The sequence shown here is derived from an EMBL/GenBank/DDBJ whole genome shotgun (WGS) entry which is preliminary data.</text>
</comment>
<dbReference type="Proteomes" id="UP001247542">
    <property type="component" value="Unassembled WGS sequence"/>
</dbReference>
<keyword evidence="4" id="KW-1185">Reference proteome</keyword>
<dbReference type="InterPro" id="IPR050921">
    <property type="entry name" value="T4SS_GSP_E_ATPase"/>
</dbReference>
<dbReference type="RefSeq" id="WP_313272738.1">
    <property type="nucleotide sequence ID" value="NZ_JASXSX010000001.1"/>
</dbReference>
<accession>A0ABU3IAB3</accession>
<name>A0ABU3IAB3_9ACTO</name>
<gene>
    <name evidence="3" type="ORF">QS713_04430</name>
</gene>
<evidence type="ECO:0000313" key="4">
    <source>
        <dbReference type="Proteomes" id="UP001247542"/>
    </source>
</evidence>
<dbReference type="Gene3D" id="3.40.50.300">
    <property type="entry name" value="P-loop containing nucleotide triphosphate hydrolases"/>
    <property type="match status" value="1"/>
</dbReference>
<reference evidence="3 4" key="1">
    <citation type="submission" date="2023-06" db="EMBL/GenBank/DDBJ databases">
        <title>Draft genome sequence of Gleimia hominis type strain CCUG 57540T.</title>
        <authorList>
            <person name="Salva-Serra F."/>
            <person name="Cardew S."/>
            <person name="Jensie Markopoulos S."/>
            <person name="Ohlen M."/>
            <person name="Inganas E."/>
            <person name="Svensson-Stadler L."/>
            <person name="Moore E.R.B."/>
        </authorList>
    </citation>
    <scope>NUCLEOTIDE SEQUENCE [LARGE SCALE GENOMIC DNA]</scope>
    <source>
        <strain evidence="3 4">CCUG 57540</strain>
    </source>
</reference>
<dbReference type="CDD" id="cd01130">
    <property type="entry name" value="VirB11-like_ATPase"/>
    <property type="match status" value="1"/>
</dbReference>
<organism evidence="3 4">
    <name type="scientific">Gleimia hominis</name>
    <dbReference type="NCBI Taxonomy" id="595468"/>
    <lineage>
        <taxon>Bacteria</taxon>
        <taxon>Bacillati</taxon>
        <taxon>Actinomycetota</taxon>
        <taxon>Actinomycetes</taxon>
        <taxon>Actinomycetales</taxon>
        <taxon>Actinomycetaceae</taxon>
        <taxon>Gleimia</taxon>
    </lineage>
</organism>
<evidence type="ECO:0000259" key="2">
    <source>
        <dbReference type="Pfam" id="PF00437"/>
    </source>
</evidence>
<protein>
    <submittedName>
        <fullName evidence="3">ATPase, T2SS/T4P/T4SS family</fullName>
    </submittedName>
</protein>
<dbReference type="EMBL" id="JASXSX010000001">
    <property type="protein sequence ID" value="MDT3767312.1"/>
    <property type="molecule type" value="Genomic_DNA"/>
</dbReference>